<evidence type="ECO:0000313" key="1">
    <source>
        <dbReference type="EMBL" id="RKN22613.1"/>
    </source>
</evidence>
<reference evidence="1 2" key="1">
    <citation type="submission" date="2018-09" db="EMBL/GenBank/DDBJ databases">
        <title>Micromonospora sp. nov. MS1-9, isolated from a root of Musa sp.</title>
        <authorList>
            <person name="Kuncharoen N."/>
            <person name="Kudo T."/>
            <person name="Ohkuma M."/>
            <person name="Yuki M."/>
            <person name="Tanasupawat S."/>
        </authorList>
    </citation>
    <scope>NUCLEOTIDE SEQUENCE [LARGE SCALE GENOMIC DNA]</scope>
    <source>
        <strain evidence="1 2">NGC1-4</strain>
    </source>
</reference>
<name>A0ABX9RGM8_9ACTN</name>
<dbReference type="Proteomes" id="UP000271548">
    <property type="component" value="Unassembled WGS sequence"/>
</dbReference>
<sequence length="182" mass="19876">MLLLPELGAGTGVDWSPVEADLGVALPGDYKLFIDAYGVGMVDDHLTVCGPGAAEDWADLAKHNAYAHECVRPEFAGPEDCSGSRRLGDASRWASNRADVPAWFEPGDDLISWGHTGNGDFLFWHVKPGITPNEWPVVLKERGPYWECYQAGFCASLAGLLTGDIQSEYLSRWFGGPHSYVF</sequence>
<gene>
    <name evidence="1" type="ORF">D7147_04820</name>
</gene>
<comment type="caution">
    <text evidence="1">The sequence shown here is derived from an EMBL/GenBank/DDBJ whole genome shotgun (WGS) entry which is preliminary data.</text>
</comment>
<dbReference type="InterPro" id="IPR037883">
    <property type="entry name" value="Knr4/Smi1-like_sf"/>
</dbReference>
<organism evidence="1 2">
    <name type="scientific">Micromonospora musae</name>
    <dbReference type="NCBI Taxonomy" id="1894970"/>
    <lineage>
        <taxon>Bacteria</taxon>
        <taxon>Bacillati</taxon>
        <taxon>Actinomycetota</taxon>
        <taxon>Actinomycetes</taxon>
        <taxon>Micromonosporales</taxon>
        <taxon>Micromonosporaceae</taxon>
        <taxon>Micromonospora</taxon>
    </lineage>
</organism>
<keyword evidence="2" id="KW-1185">Reference proteome</keyword>
<evidence type="ECO:0008006" key="3">
    <source>
        <dbReference type="Google" id="ProtNLM"/>
    </source>
</evidence>
<dbReference type="SUPFAM" id="SSF160631">
    <property type="entry name" value="SMI1/KNR4-like"/>
    <property type="match status" value="1"/>
</dbReference>
<accession>A0ABX9RGM8</accession>
<dbReference type="EMBL" id="RAZS01000002">
    <property type="protein sequence ID" value="RKN22613.1"/>
    <property type="molecule type" value="Genomic_DNA"/>
</dbReference>
<evidence type="ECO:0000313" key="2">
    <source>
        <dbReference type="Proteomes" id="UP000271548"/>
    </source>
</evidence>
<protein>
    <recommendedName>
        <fullName evidence="3">SMI1/KNR4 family protein</fullName>
    </recommendedName>
</protein>
<proteinExistence type="predicted"/>